<feature type="region of interest" description="Disordered" evidence="1">
    <location>
        <begin position="70"/>
        <end position="143"/>
    </location>
</feature>
<gene>
    <name evidence="2" type="ORF">B0H16DRAFT_1820771</name>
</gene>
<evidence type="ECO:0000313" key="2">
    <source>
        <dbReference type="EMBL" id="KAJ7758690.1"/>
    </source>
</evidence>
<feature type="compositionally biased region" description="Polar residues" evidence="1">
    <location>
        <begin position="606"/>
        <end position="619"/>
    </location>
</feature>
<reference evidence="2" key="1">
    <citation type="submission" date="2023-03" db="EMBL/GenBank/DDBJ databases">
        <title>Massive genome expansion in bonnet fungi (Mycena s.s.) driven by repeated elements and novel gene families across ecological guilds.</title>
        <authorList>
            <consortium name="Lawrence Berkeley National Laboratory"/>
            <person name="Harder C.B."/>
            <person name="Miyauchi S."/>
            <person name="Viragh M."/>
            <person name="Kuo A."/>
            <person name="Thoen E."/>
            <person name="Andreopoulos B."/>
            <person name="Lu D."/>
            <person name="Skrede I."/>
            <person name="Drula E."/>
            <person name="Henrissat B."/>
            <person name="Morin E."/>
            <person name="Kohler A."/>
            <person name="Barry K."/>
            <person name="LaButti K."/>
            <person name="Morin E."/>
            <person name="Salamov A."/>
            <person name="Lipzen A."/>
            <person name="Mereny Z."/>
            <person name="Hegedus B."/>
            <person name="Baldrian P."/>
            <person name="Stursova M."/>
            <person name="Weitz H."/>
            <person name="Taylor A."/>
            <person name="Grigoriev I.V."/>
            <person name="Nagy L.G."/>
            <person name="Martin F."/>
            <person name="Kauserud H."/>
        </authorList>
    </citation>
    <scope>NUCLEOTIDE SEQUENCE</scope>
    <source>
        <strain evidence="2">CBHHK182m</strain>
    </source>
</reference>
<feature type="compositionally biased region" description="Basic and acidic residues" evidence="1">
    <location>
        <begin position="276"/>
        <end position="289"/>
    </location>
</feature>
<protein>
    <submittedName>
        <fullName evidence="2">Uncharacterized protein</fullName>
    </submittedName>
</protein>
<evidence type="ECO:0000313" key="3">
    <source>
        <dbReference type="Proteomes" id="UP001215598"/>
    </source>
</evidence>
<proteinExistence type="predicted"/>
<evidence type="ECO:0000256" key="1">
    <source>
        <dbReference type="SAM" id="MobiDB-lite"/>
    </source>
</evidence>
<sequence length="619" mass="68167">MAGSRAEPTKAGLDRLAHGLATAQAQNDKVPDLIALRLLYLPWLKRLAAAGLFLAWLGRLAEPRRAAATLASTHQRIKPAPRAAEGSERVAGREEGSGEARFARKPNSTTPSTAHNELGEARQRRGDPARPTQREAKADERMKRWRKGVWSMGVTNARNVWEVSSQSKGLVGKAERKENWKQEMSCHVADTPKKRTSIEVGATRKKPRSAPEGGEKNQVLHHRQIREELVAANNYTVGKITAARIENEDYATCMSIIMGRAYGMGSRNRSLRKQRERSTKGQLRHEWGGKKGTGTSNPLMGEMVAQARHESKGIWLEGNPMKENQLDGIGKGKQKEEAAIMFPLDPKRIRPNARTTVEKGTHKTKKDRPKGTETRKRTGARTETDQGPQKREREQAQVILCVLPNTPRWKRKEEEEGMKDGKVMEEWKHTKSESGASRKIAAGSGSKYASVKQKCTFGGAWRIWYGKVSTRVRVRSRREPRRARVGKSKARVRPRRARGGKGKARARIRSARMGASHGVREGKARVRVRSVRMGANHGVREGKGKPCERVAAEKESAGGAVTASAKPTSAIPESRVSDEGTSAALTVGGCHPRHAGNGPRRATAPVATNTTPDSGTRVD</sequence>
<feature type="region of interest" description="Disordered" evidence="1">
    <location>
        <begin position="476"/>
        <end position="619"/>
    </location>
</feature>
<dbReference type="EMBL" id="JARKIB010000041">
    <property type="protein sequence ID" value="KAJ7758690.1"/>
    <property type="molecule type" value="Genomic_DNA"/>
</dbReference>
<comment type="caution">
    <text evidence="2">The sequence shown here is derived from an EMBL/GenBank/DDBJ whole genome shotgun (WGS) entry which is preliminary data.</text>
</comment>
<feature type="compositionally biased region" description="Basic and acidic residues" evidence="1">
    <location>
        <begin position="85"/>
        <end position="102"/>
    </location>
</feature>
<feature type="compositionally biased region" description="Basic and acidic residues" evidence="1">
    <location>
        <begin position="538"/>
        <end position="556"/>
    </location>
</feature>
<feature type="region of interest" description="Disordered" evidence="1">
    <location>
        <begin position="194"/>
        <end position="219"/>
    </location>
</feature>
<keyword evidence="3" id="KW-1185">Reference proteome</keyword>
<accession>A0AAD7NEH9</accession>
<name>A0AAD7NEH9_9AGAR</name>
<feature type="compositionally biased region" description="Basic and acidic residues" evidence="1">
    <location>
        <begin position="117"/>
        <end position="142"/>
    </location>
</feature>
<dbReference type="AlphaFoldDB" id="A0AAD7NEH9"/>
<dbReference type="Proteomes" id="UP001215598">
    <property type="component" value="Unassembled WGS sequence"/>
</dbReference>
<feature type="region of interest" description="Disordered" evidence="1">
    <location>
        <begin position="267"/>
        <end position="298"/>
    </location>
</feature>
<feature type="compositionally biased region" description="Basic residues" evidence="1">
    <location>
        <begin position="476"/>
        <end position="510"/>
    </location>
</feature>
<feature type="compositionally biased region" description="Basic and acidic residues" evidence="1">
    <location>
        <begin position="369"/>
        <end position="393"/>
    </location>
</feature>
<feature type="region of interest" description="Disordered" evidence="1">
    <location>
        <begin position="348"/>
        <end position="393"/>
    </location>
</feature>
<organism evidence="2 3">
    <name type="scientific">Mycena metata</name>
    <dbReference type="NCBI Taxonomy" id="1033252"/>
    <lineage>
        <taxon>Eukaryota</taxon>
        <taxon>Fungi</taxon>
        <taxon>Dikarya</taxon>
        <taxon>Basidiomycota</taxon>
        <taxon>Agaricomycotina</taxon>
        <taxon>Agaricomycetes</taxon>
        <taxon>Agaricomycetidae</taxon>
        <taxon>Agaricales</taxon>
        <taxon>Marasmiineae</taxon>
        <taxon>Mycenaceae</taxon>
        <taxon>Mycena</taxon>
    </lineage>
</organism>
<feature type="compositionally biased region" description="Polar residues" evidence="1">
    <location>
        <begin position="106"/>
        <end position="115"/>
    </location>
</feature>